<feature type="transmembrane region" description="Helical" evidence="8">
    <location>
        <begin position="238"/>
        <end position="263"/>
    </location>
</feature>
<name>A0AA38RBX2_9PEZI</name>
<evidence type="ECO:0000256" key="4">
    <source>
        <dbReference type="ARBA" id="ARBA00022692"/>
    </source>
</evidence>
<feature type="transmembrane region" description="Helical" evidence="8">
    <location>
        <begin position="206"/>
        <end position="226"/>
    </location>
</feature>
<evidence type="ECO:0000256" key="1">
    <source>
        <dbReference type="ARBA" id="ARBA00004141"/>
    </source>
</evidence>
<dbReference type="GO" id="GO:0022857">
    <property type="term" value="F:transmembrane transporter activity"/>
    <property type="evidence" value="ECO:0007669"/>
    <property type="project" value="InterPro"/>
</dbReference>
<feature type="transmembrane region" description="Helical" evidence="8">
    <location>
        <begin position="445"/>
        <end position="468"/>
    </location>
</feature>
<evidence type="ECO:0000256" key="5">
    <source>
        <dbReference type="ARBA" id="ARBA00022989"/>
    </source>
</evidence>
<feature type="transmembrane region" description="Helical" evidence="8">
    <location>
        <begin position="136"/>
        <end position="158"/>
    </location>
</feature>
<comment type="similarity">
    <text evidence="2 7">Belongs to the purine-cytosine permease (2.A.39) family.</text>
</comment>
<comment type="subcellular location">
    <subcellularLocation>
        <location evidence="1">Membrane</location>
        <topology evidence="1">Multi-pass membrane protein</topology>
    </subcellularLocation>
</comment>
<dbReference type="PANTHER" id="PTHR31806:SF1">
    <property type="entry name" value="PURINE-CYTOSINE PERMEASE FCY2-RELATED"/>
    <property type="match status" value="1"/>
</dbReference>
<dbReference type="Proteomes" id="UP001174694">
    <property type="component" value="Unassembled WGS sequence"/>
</dbReference>
<feature type="transmembrane region" description="Helical" evidence="8">
    <location>
        <begin position="68"/>
        <end position="88"/>
    </location>
</feature>
<keyword evidence="6 7" id="KW-0472">Membrane</keyword>
<comment type="caution">
    <text evidence="9">The sequence shown here is derived from an EMBL/GenBank/DDBJ whole genome shotgun (WGS) entry which is preliminary data.</text>
</comment>
<keyword evidence="10" id="KW-1185">Reference proteome</keyword>
<feature type="transmembrane region" description="Helical" evidence="8">
    <location>
        <begin position="480"/>
        <end position="500"/>
    </location>
</feature>
<dbReference type="Gene3D" id="1.10.4160.10">
    <property type="entry name" value="Hydantoin permease"/>
    <property type="match status" value="1"/>
</dbReference>
<evidence type="ECO:0000313" key="9">
    <source>
        <dbReference type="EMBL" id="KAJ9132076.1"/>
    </source>
</evidence>
<sequence length="510" mass="55969">MSLTDEQEEKKTHTVTDVGFESQGGTVETLKRGFWTRTRGWIRTIGAEETGVERIPEEMRTNQPAWELCTMFIAANCNITTLATGYLGTTTYALGWWDSFLCILFFNAFSVLMPAMAATLGPKLGLRTMMIPRYCFGWWPAKVLAILNIINQIGWGIVSGITGGEVLYDVGGGGLPDSVSVLIVCVVAMVFGLFGYRVLHLYDRYSWPVMLVAFAIVAGFGAPHFINIPMGRGKTEAANVFSFGTVIIGYEVAWFPVAADYGVYMKESTSVKKTFWWPWLGLVSSQVLLEWLGAAIGTLSMSSDSLFTDAYNSGGVGGLLGAVFEGHGAGVRGFGKFIEVLLAFSTAAVITINIYSLGLSAQVISPKLLVIPRFVWSFIGGAILLACSIAGRNVLADVMTNFLSICAYWIVPFCTVMVLEHYIWRRGYNYDLTAWDNPSKLPFGIAASITFIVGTVLSLLCMSQVWWVGPIALGIGPAPYGTDISWVLALTVCTIMYIPLRAWERRRWNL</sequence>
<protein>
    <submittedName>
        <fullName evidence="9">Purine-cytosine permease</fullName>
    </submittedName>
</protein>
<dbReference type="InterPro" id="IPR026030">
    <property type="entry name" value="Pur-cyt_permease_Fcy2/21/22"/>
</dbReference>
<evidence type="ECO:0000256" key="3">
    <source>
        <dbReference type="ARBA" id="ARBA00022448"/>
    </source>
</evidence>
<reference evidence="9" key="1">
    <citation type="submission" date="2022-07" db="EMBL/GenBank/DDBJ databases">
        <title>Fungi with potential for degradation of polypropylene.</title>
        <authorList>
            <person name="Gostincar C."/>
        </authorList>
    </citation>
    <scope>NUCLEOTIDE SEQUENCE</scope>
    <source>
        <strain evidence="9">EXF-13308</strain>
    </source>
</reference>
<dbReference type="AlphaFoldDB" id="A0AA38RBX2"/>
<dbReference type="InterPro" id="IPR001248">
    <property type="entry name" value="Pur-cyt_permease"/>
</dbReference>
<evidence type="ECO:0000256" key="8">
    <source>
        <dbReference type="SAM" id="Phobius"/>
    </source>
</evidence>
<dbReference type="PANTHER" id="PTHR31806">
    <property type="entry name" value="PURINE-CYTOSINE PERMEASE FCY2-RELATED"/>
    <property type="match status" value="1"/>
</dbReference>
<feature type="transmembrane region" description="Helical" evidence="8">
    <location>
        <begin position="340"/>
        <end position="362"/>
    </location>
</feature>
<dbReference type="PIRSF" id="PIRSF002744">
    <property type="entry name" value="Pur-cyt_permease"/>
    <property type="match status" value="1"/>
</dbReference>
<dbReference type="Pfam" id="PF02133">
    <property type="entry name" value="Transp_cyt_pur"/>
    <property type="match status" value="1"/>
</dbReference>
<keyword evidence="4 8" id="KW-0812">Transmembrane</keyword>
<keyword evidence="5 8" id="KW-1133">Transmembrane helix</keyword>
<evidence type="ECO:0000256" key="2">
    <source>
        <dbReference type="ARBA" id="ARBA00008974"/>
    </source>
</evidence>
<evidence type="ECO:0000256" key="6">
    <source>
        <dbReference type="ARBA" id="ARBA00023136"/>
    </source>
</evidence>
<feature type="transmembrane region" description="Helical" evidence="8">
    <location>
        <begin position="402"/>
        <end position="424"/>
    </location>
</feature>
<accession>A0AA38RBX2</accession>
<gene>
    <name evidence="9" type="ORF">NKR23_g11427</name>
</gene>
<feature type="transmembrane region" description="Helical" evidence="8">
    <location>
        <begin position="374"/>
        <end position="396"/>
    </location>
</feature>
<feature type="transmembrane region" description="Helical" evidence="8">
    <location>
        <begin position="94"/>
        <end position="115"/>
    </location>
</feature>
<evidence type="ECO:0000256" key="7">
    <source>
        <dbReference type="PIRNR" id="PIRNR002744"/>
    </source>
</evidence>
<dbReference type="GO" id="GO:0005886">
    <property type="term" value="C:plasma membrane"/>
    <property type="evidence" value="ECO:0007669"/>
    <property type="project" value="TreeGrafter"/>
</dbReference>
<feature type="transmembrane region" description="Helical" evidence="8">
    <location>
        <begin position="275"/>
        <end position="296"/>
    </location>
</feature>
<feature type="transmembrane region" description="Helical" evidence="8">
    <location>
        <begin position="178"/>
        <end position="199"/>
    </location>
</feature>
<proteinExistence type="inferred from homology"/>
<organism evidence="9 10">
    <name type="scientific">Pleurostoma richardsiae</name>
    <dbReference type="NCBI Taxonomy" id="41990"/>
    <lineage>
        <taxon>Eukaryota</taxon>
        <taxon>Fungi</taxon>
        <taxon>Dikarya</taxon>
        <taxon>Ascomycota</taxon>
        <taxon>Pezizomycotina</taxon>
        <taxon>Sordariomycetes</taxon>
        <taxon>Sordariomycetidae</taxon>
        <taxon>Calosphaeriales</taxon>
        <taxon>Pleurostomataceae</taxon>
        <taxon>Pleurostoma</taxon>
    </lineage>
</organism>
<evidence type="ECO:0000313" key="10">
    <source>
        <dbReference type="Proteomes" id="UP001174694"/>
    </source>
</evidence>
<keyword evidence="3 7" id="KW-0813">Transport</keyword>
<dbReference type="EMBL" id="JANBVO010000061">
    <property type="protein sequence ID" value="KAJ9132076.1"/>
    <property type="molecule type" value="Genomic_DNA"/>
</dbReference>